<comment type="caution">
    <text evidence="2">The sequence shown here is derived from an EMBL/GenBank/DDBJ whole genome shotgun (WGS) entry which is preliminary data.</text>
</comment>
<keyword evidence="2" id="KW-0808">Transferase</keyword>
<dbReference type="GO" id="GO:0016757">
    <property type="term" value="F:glycosyltransferase activity"/>
    <property type="evidence" value="ECO:0007669"/>
    <property type="project" value="UniProtKB-KW"/>
</dbReference>
<keyword evidence="2" id="KW-0328">Glycosyltransferase</keyword>
<dbReference type="PANTHER" id="PTHR22916:SF3">
    <property type="entry name" value="UDP-GLCNAC:BETAGAL BETA-1,3-N-ACETYLGLUCOSAMINYLTRANSFERASE-LIKE PROTEIN 1"/>
    <property type="match status" value="1"/>
</dbReference>
<dbReference type="Proteomes" id="UP001139646">
    <property type="component" value="Unassembled WGS sequence"/>
</dbReference>
<evidence type="ECO:0000313" key="3">
    <source>
        <dbReference type="Proteomes" id="UP001139646"/>
    </source>
</evidence>
<dbReference type="InterPro" id="IPR029044">
    <property type="entry name" value="Nucleotide-diphossugar_trans"/>
</dbReference>
<dbReference type="PANTHER" id="PTHR22916">
    <property type="entry name" value="GLYCOSYLTRANSFERASE"/>
    <property type="match status" value="1"/>
</dbReference>
<gene>
    <name evidence="2" type="ORF">L3081_21375</name>
</gene>
<dbReference type="RefSeq" id="WP_242288359.1">
    <property type="nucleotide sequence ID" value="NZ_JAKKSL010000005.1"/>
</dbReference>
<dbReference type="Pfam" id="PF00535">
    <property type="entry name" value="Glycos_transf_2"/>
    <property type="match status" value="1"/>
</dbReference>
<evidence type="ECO:0000313" key="2">
    <source>
        <dbReference type="EMBL" id="MCI2285479.1"/>
    </source>
</evidence>
<sequence length="304" mass="34577">MSERVIFSVVIPLYNRANIVEKVINSVIAQTCQDFEIIIVDDGSKDNAKEVIDNIRDNRIRYIYQENGGGSKARNTGIDNAKGKYVAFLDSDDVFLPHHLETSLEVLEQGNNICTYAQVIVDRGEGVRFLKPDRAMRSGEHISEYLMCDRGFVPTITLVIPTWLAKKSKYDEKISAGQDYDMAIKLVANGGHLKMLPDPGAIWDDQWCITRLSSKAKPEQRLEWLNRIRPMLIDRAYWAELGWPIAKGFASQGHKFKALGLYLKAVFNGAYRPKMMIVIFLQVILSKNLYRKFSDILAKFGIKP</sequence>
<dbReference type="CDD" id="cd00761">
    <property type="entry name" value="Glyco_tranf_GTA_type"/>
    <property type="match status" value="1"/>
</dbReference>
<dbReference type="EMBL" id="JAKKSL010000005">
    <property type="protein sequence ID" value="MCI2285479.1"/>
    <property type="molecule type" value="Genomic_DNA"/>
</dbReference>
<dbReference type="EC" id="2.4.-.-" evidence="2"/>
<accession>A0ABS9X5I1</accession>
<keyword evidence="3" id="KW-1185">Reference proteome</keyword>
<feature type="domain" description="Glycosyltransferase 2-like" evidence="1">
    <location>
        <begin position="8"/>
        <end position="139"/>
    </location>
</feature>
<evidence type="ECO:0000259" key="1">
    <source>
        <dbReference type="Pfam" id="PF00535"/>
    </source>
</evidence>
<reference evidence="2" key="1">
    <citation type="submission" date="2022-01" db="EMBL/GenBank/DDBJ databases">
        <title>Colwellia maritima, isolated from seawater.</title>
        <authorList>
            <person name="Kristyanto S."/>
            <person name="Jung J."/>
            <person name="Jeon C.O."/>
        </authorList>
    </citation>
    <scope>NUCLEOTIDE SEQUENCE</scope>
    <source>
        <strain evidence="2">MSW7</strain>
    </source>
</reference>
<protein>
    <submittedName>
        <fullName evidence="2">Glycosyltransferase</fullName>
        <ecNumber evidence="2">2.4.-.-</ecNumber>
    </submittedName>
</protein>
<name>A0ABS9X5I1_9GAMM</name>
<dbReference type="InterPro" id="IPR001173">
    <property type="entry name" value="Glyco_trans_2-like"/>
</dbReference>
<dbReference type="SUPFAM" id="SSF53448">
    <property type="entry name" value="Nucleotide-diphospho-sugar transferases"/>
    <property type="match status" value="1"/>
</dbReference>
<organism evidence="2 3">
    <name type="scientific">Colwellia maritima</name>
    <dbReference type="NCBI Taxonomy" id="2912588"/>
    <lineage>
        <taxon>Bacteria</taxon>
        <taxon>Pseudomonadati</taxon>
        <taxon>Pseudomonadota</taxon>
        <taxon>Gammaproteobacteria</taxon>
        <taxon>Alteromonadales</taxon>
        <taxon>Colwelliaceae</taxon>
        <taxon>Colwellia</taxon>
    </lineage>
</organism>
<proteinExistence type="predicted"/>
<dbReference type="Gene3D" id="3.90.550.10">
    <property type="entry name" value="Spore Coat Polysaccharide Biosynthesis Protein SpsA, Chain A"/>
    <property type="match status" value="1"/>
</dbReference>